<dbReference type="AlphaFoldDB" id="A0A177YGT7"/>
<dbReference type="CDD" id="cd00317">
    <property type="entry name" value="cyclophilin"/>
    <property type="match status" value="1"/>
</dbReference>
<name>A0A177YGT7_9NOCA</name>
<comment type="catalytic activity">
    <reaction evidence="2">
        <text>[protein]-peptidylproline (omega=180) = [protein]-peptidylproline (omega=0)</text>
        <dbReference type="Rhea" id="RHEA:16237"/>
        <dbReference type="Rhea" id="RHEA-COMP:10747"/>
        <dbReference type="Rhea" id="RHEA-COMP:10748"/>
        <dbReference type="ChEBI" id="CHEBI:83833"/>
        <dbReference type="ChEBI" id="CHEBI:83834"/>
        <dbReference type="EC" id="5.2.1.8"/>
    </reaction>
</comment>
<keyword evidence="2" id="KW-0697">Rotamase</keyword>
<comment type="similarity">
    <text evidence="2">Belongs to the cyclophilin-type PPIase family.</text>
</comment>
<feature type="signal peptide" evidence="2">
    <location>
        <begin position="1"/>
        <end position="24"/>
    </location>
</feature>
<dbReference type="PANTHER" id="PTHR45625:SF3">
    <property type="entry name" value="PEPTIDYL-PROLYL CIS-TRANS ISOMERASE B-RELATED"/>
    <property type="match status" value="1"/>
</dbReference>
<evidence type="ECO:0000256" key="3">
    <source>
        <dbReference type="SAM" id="MobiDB-lite"/>
    </source>
</evidence>
<comment type="function">
    <text evidence="1 2">PPIases accelerate the folding of proteins. It catalyzes the cis-trans isomerization of proline imidic peptide bonds in oligopeptides.</text>
</comment>
<keyword evidence="2" id="KW-0732">Signal</keyword>
<evidence type="ECO:0000313" key="6">
    <source>
        <dbReference type="Proteomes" id="UP000077519"/>
    </source>
</evidence>
<accession>A0A177YGT7</accession>
<evidence type="ECO:0000313" key="5">
    <source>
        <dbReference type="EMBL" id="OAK54328.1"/>
    </source>
</evidence>
<feature type="region of interest" description="Disordered" evidence="3">
    <location>
        <begin position="26"/>
        <end position="96"/>
    </location>
</feature>
<reference evidence="5 6" key="1">
    <citation type="submission" date="2016-03" db="EMBL/GenBank/DDBJ databases">
        <title>Genome sequence of Rhodococcus kyotonensis KB10.</title>
        <authorList>
            <person name="Jeong H."/>
            <person name="Hong C.E."/>
            <person name="Jo S.H."/>
            <person name="Park J.M."/>
        </authorList>
    </citation>
    <scope>NUCLEOTIDE SEQUENCE [LARGE SCALE GENOMIC DNA]</scope>
    <source>
        <strain evidence="5 6">KB10</strain>
    </source>
</reference>
<evidence type="ECO:0000256" key="2">
    <source>
        <dbReference type="RuleBase" id="RU363019"/>
    </source>
</evidence>
<dbReference type="Proteomes" id="UP000077519">
    <property type="component" value="Unassembled WGS sequence"/>
</dbReference>
<dbReference type="EMBL" id="LVHI01000012">
    <property type="protein sequence ID" value="OAK54328.1"/>
    <property type="molecule type" value="Genomic_DNA"/>
</dbReference>
<feature type="compositionally biased region" description="Low complexity" evidence="3">
    <location>
        <begin position="26"/>
        <end position="48"/>
    </location>
</feature>
<evidence type="ECO:0000256" key="1">
    <source>
        <dbReference type="ARBA" id="ARBA00002388"/>
    </source>
</evidence>
<protein>
    <recommendedName>
        <fullName evidence="2">Peptidyl-prolyl cis-trans isomerase</fullName>
        <shortName evidence="2">PPIase</shortName>
        <ecNumber evidence="2">5.2.1.8</ecNumber>
    </recommendedName>
</protein>
<organism evidence="5 6">
    <name type="scientific">Rhodococcoides kyotonense</name>
    <dbReference type="NCBI Taxonomy" id="398843"/>
    <lineage>
        <taxon>Bacteria</taxon>
        <taxon>Bacillati</taxon>
        <taxon>Actinomycetota</taxon>
        <taxon>Actinomycetes</taxon>
        <taxon>Mycobacteriales</taxon>
        <taxon>Nocardiaceae</taxon>
        <taxon>Rhodococcoides</taxon>
    </lineage>
</organism>
<dbReference type="PROSITE" id="PS51257">
    <property type="entry name" value="PROKAR_LIPOPROTEIN"/>
    <property type="match status" value="1"/>
</dbReference>
<dbReference type="EC" id="5.2.1.8" evidence="2"/>
<evidence type="ECO:0000259" key="4">
    <source>
        <dbReference type="PROSITE" id="PS50072"/>
    </source>
</evidence>
<dbReference type="GO" id="GO:0003755">
    <property type="term" value="F:peptidyl-prolyl cis-trans isomerase activity"/>
    <property type="evidence" value="ECO:0007669"/>
    <property type="project" value="UniProtKB-UniRule"/>
</dbReference>
<feature type="domain" description="PPIase cyclophilin-type" evidence="4">
    <location>
        <begin position="109"/>
        <end position="266"/>
    </location>
</feature>
<keyword evidence="2" id="KW-0413">Isomerase</keyword>
<dbReference type="InterPro" id="IPR002130">
    <property type="entry name" value="Cyclophilin-type_PPIase_dom"/>
</dbReference>
<dbReference type="RefSeq" id="WP_068424354.1">
    <property type="nucleotide sequence ID" value="NZ_LVHI01000012.1"/>
</dbReference>
<dbReference type="PANTHER" id="PTHR45625">
    <property type="entry name" value="PEPTIDYL-PROLYL CIS-TRANS ISOMERASE-RELATED"/>
    <property type="match status" value="1"/>
</dbReference>
<proteinExistence type="inferred from homology"/>
<dbReference type="SUPFAM" id="SSF50891">
    <property type="entry name" value="Cyclophilin-like"/>
    <property type="match status" value="1"/>
</dbReference>
<dbReference type="Gene3D" id="2.40.100.10">
    <property type="entry name" value="Cyclophilin-like"/>
    <property type="match status" value="1"/>
</dbReference>
<comment type="caution">
    <text evidence="5">The sequence shown here is derived from an EMBL/GenBank/DDBJ whole genome shotgun (WGS) entry which is preliminary data.</text>
</comment>
<dbReference type="InterPro" id="IPR029000">
    <property type="entry name" value="Cyclophilin-like_dom_sf"/>
</dbReference>
<gene>
    <name evidence="5" type="ORF">A3K89_02685</name>
</gene>
<dbReference type="PRINTS" id="PR00153">
    <property type="entry name" value="CSAPPISMRASE"/>
</dbReference>
<dbReference type="PROSITE" id="PS50072">
    <property type="entry name" value="CSA_PPIASE_2"/>
    <property type="match status" value="1"/>
</dbReference>
<feature type="chain" id="PRO_5039760699" description="Peptidyl-prolyl cis-trans isomerase" evidence="2">
    <location>
        <begin position="25"/>
        <end position="267"/>
    </location>
</feature>
<keyword evidence="6" id="KW-1185">Reference proteome</keyword>
<dbReference type="InterPro" id="IPR044666">
    <property type="entry name" value="Cyclophilin_A-like"/>
</dbReference>
<sequence>MRRTSPAVLAGAAAVALLVAGCSSDGSGTASSTTSGSAGSTTSAAPTTEQQQLDLSRFGALPAVPSPEASTTTCDYPEATPAIKDNTPPATDGVSTQGTVDVAITTSQGPIQLVLDRGEAPCTVNSFTSLATQSYFDDTTCHRLTTTPGLEVLQCGDPSGQGNRGPGYEFANEYPTTAYPVGDPASSQPVVYPRGTVAMANAGPDTNGSQFFLVYADSVLPPQYTVFGTISEEGLATLDKVAAAGVATPGGDGAPNAEVTLETVVAQ</sequence>
<dbReference type="Pfam" id="PF00160">
    <property type="entry name" value="Pro_isomerase"/>
    <property type="match status" value="1"/>
</dbReference>